<keyword evidence="1" id="KW-0472">Membrane</keyword>
<keyword evidence="3" id="KW-1185">Reference proteome</keyword>
<accession>F2UJG7</accession>
<protein>
    <submittedName>
        <fullName evidence="2">Uncharacterized protein</fullName>
    </submittedName>
</protein>
<reference evidence="2" key="1">
    <citation type="submission" date="2009-08" db="EMBL/GenBank/DDBJ databases">
        <title>Annotation of Salpingoeca rosetta.</title>
        <authorList>
            <consortium name="The Broad Institute Genome Sequencing Platform"/>
            <person name="Russ C."/>
            <person name="Cuomo C."/>
            <person name="Burger G."/>
            <person name="Gray M.W."/>
            <person name="Holland P.W.H."/>
            <person name="King N."/>
            <person name="Lang F.B.F."/>
            <person name="Roger A.J."/>
            <person name="Ruiz-Trillo I."/>
            <person name="Young S.K."/>
            <person name="Zeng Q."/>
            <person name="Gargeya S."/>
            <person name="Alvarado L."/>
            <person name="Berlin A."/>
            <person name="Chapman S.B."/>
            <person name="Chen Z."/>
            <person name="Freedman E."/>
            <person name="Gellesch M."/>
            <person name="Goldberg J."/>
            <person name="Griggs A."/>
            <person name="Gujja S."/>
            <person name="Heilman E."/>
            <person name="Heiman D."/>
            <person name="Howarth C."/>
            <person name="Mehta T."/>
            <person name="Neiman D."/>
            <person name="Pearson M."/>
            <person name="Roberts A."/>
            <person name="Saif S."/>
            <person name="Shea T."/>
            <person name="Shenoy N."/>
            <person name="Sisk P."/>
            <person name="Stolte C."/>
            <person name="Sykes S."/>
            <person name="White J."/>
            <person name="Yandava C."/>
            <person name="Haas B."/>
            <person name="Nusbaum C."/>
            <person name="Birren B."/>
        </authorList>
    </citation>
    <scope>NUCLEOTIDE SEQUENCE [LARGE SCALE GENOMIC DNA]</scope>
    <source>
        <strain evidence="2">ATCC 50818</strain>
    </source>
</reference>
<organism evidence="3">
    <name type="scientific">Salpingoeca rosetta (strain ATCC 50818 / BSB-021)</name>
    <dbReference type="NCBI Taxonomy" id="946362"/>
    <lineage>
        <taxon>Eukaryota</taxon>
        <taxon>Choanoflagellata</taxon>
        <taxon>Craspedida</taxon>
        <taxon>Salpingoecidae</taxon>
        <taxon>Salpingoeca</taxon>
    </lineage>
</organism>
<sequence length="482" mass="51944">MLMATSTLPTTSHAEQPLLFIVVVGFHTLRFSLKMKVSVVLALVLGASLAVVSSGLNLDRCTDMLMDGQLPTAAQYVNATHALEVVPFHNIAHVHPKILKSLEHTVLYMCAADDAASSGDVEHIDIVRLEKAVLNRTIQITTAVSTTRQRSAHDDTFFRGLLNALADGQTDVNSIINEVTGGWWNCVRNAVSTARDLYRLFTAGAGTMLDVIHNLASTIVNCISAATNNSPIGWVRRVWQAARLVLRASSIARNCGGLWNTYRQHGFNSFEMGQGVGRCINTLSRRRREIAAQPPASWHCDPAFYGSHDGCDVGCGAFDPDCSDAAEDIHYDLDQHIDYVPSNITWECPATFYNGSDGCDLGCGAWDPDCGPEGSQIDPSTAQEWQPRFAMAVAAENTYTAVLEEGSKDASGASSHDGHVLSTTSIGLIVAGTALVTMCVCVAVFVGMSRRERAKRGRLAQKLVNDDGDAAAATNDEAYSLH</sequence>
<dbReference type="KEGG" id="sre:PTSG_08360"/>
<gene>
    <name evidence="2" type="ORF">PTSG_08360</name>
</gene>
<dbReference type="STRING" id="946362.F2UJG7"/>
<evidence type="ECO:0000313" key="2">
    <source>
        <dbReference type="EMBL" id="EGD77266.1"/>
    </source>
</evidence>
<dbReference type="EMBL" id="GL832977">
    <property type="protein sequence ID" value="EGD77266.1"/>
    <property type="molecule type" value="Genomic_DNA"/>
</dbReference>
<dbReference type="GeneID" id="16071169"/>
<keyword evidence="1" id="KW-1133">Transmembrane helix</keyword>
<dbReference type="AlphaFoldDB" id="F2UJG7"/>
<evidence type="ECO:0000256" key="1">
    <source>
        <dbReference type="SAM" id="Phobius"/>
    </source>
</evidence>
<dbReference type="InParanoid" id="F2UJG7"/>
<dbReference type="RefSeq" id="XP_004990610.1">
    <property type="nucleotide sequence ID" value="XM_004990553.1"/>
</dbReference>
<name>F2UJG7_SALR5</name>
<keyword evidence="1" id="KW-0812">Transmembrane</keyword>
<dbReference type="OrthoDB" id="10261056at2759"/>
<feature type="transmembrane region" description="Helical" evidence="1">
    <location>
        <begin position="426"/>
        <end position="448"/>
    </location>
</feature>
<dbReference type="eggNOG" id="ENOG502SWSM">
    <property type="taxonomic scope" value="Eukaryota"/>
</dbReference>
<evidence type="ECO:0000313" key="3">
    <source>
        <dbReference type="Proteomes" id="UP000007799"/>
    </source>
</evidence>
<dbReference type="Proteomes" id="UP000007799">
    <property type="component" value="Unassembled WGS sequence"/>
</dbReference>
<feature type="transmembrane region" description="Helical" evidence="1">
    <location>
        <begin position="37"/>
        <end position="56"/>
    </location>
</feature>
<proteinExistence type="predicted"/>